<evidence type="ECO:0000313" key="9">
    <source>
        <dbReference type="EMBL" id="SDU81880.1"/>
    </source>
</evidence>
<dbReference type="RefSeq" id="WP_046772988.1">
    <property type="nucleotide sequence ID" value="NZ_LBMC01000092.1"/>
</dbReference>
<keyword evidence="5 7" id="KW-1133">Transmembrane helix</keyword>
<organism evidence="9 10">
    <name type="scientific">Jiangella alkaliphila</name>
    <dbReference type="NCBI Taxonomy" id="419479"/>
    <lineage>
        <taxon>Bacteria</taxon>
        <taxon>Bacillati</taxon>
        <taxon>Actinomycetota</taxon>
        <taxon>Actinomycetes</taxon>
        <taxon>Jiangellales</taxon>
        <taxon>Jiangellaceae</taxon>
        <taxon>Jiangella</taxon>
    </lineage>
</organism>
<evidence type="ECO:0000256" key="2">
    <source>
        <dbReference type="ARBA" id="ARBA00022448"/>
    </source>
</evidence>
<reference evidence="10" key="1">
    <citation type="submission" date="2016-10" db="EMBL/GenBank/DDBJ databases">
        <authorList>
            <person name="Varghese N."/>
            <person name="Submissions S."/>
        </authorList>
    </citation>
    <scope>NUCLEOTIDE SEQUENCE [LARGE SCALE GENOMIC DNA]</scope>
    <source>
        <strain evidence="10">DSM 45079</strain>
    </source>
</reference>
<evidence type="ECO:0000313" key="10">
    <source>
        <dbReference type="Proteomes" id="UP000182977"/>
    </source>
</evidence>
<evidence type="ECO:0000256" key="5">
    <source>
        <dbReference type="ARBA" id="ARBA00022989"/>
    </source>
</evidence>
<feature type="transmembrane region" description="Helical" evidence="7">
    <location>
        <begin position="260"/>
        <end position="281"/>
    </location>
</feature>
<dbReference type="AlphaFoldDB" id="A0A1H2LLI8"/>
<dbReference type="Gene3D" id="1.20.58.370">
    <property type="entry name" value="MalF N-terminal region-like"/>
    <property type="match status" value="1"/>
</dbReference>
<feature type="transmembrane region" description="Helical" evidence="7">
    <location>
        <begin position="104"/>
        <end position="124"/>
    </location>
</feature>
<evidence type="ECO:0000256" key="3">
    <source>
        <dbReference type="ARBA" id="ARBA00022475"/>
    </source>
</evidence>
<dbReference type="Gene3D" id="1.10.3720.10">
    <property type="entry name" value="MetI-like"/>
    <property type="match status" value="1"/>
</dbReference>
<comment type="similarity">
    <text evidence="7">Belongs to the binding-protein-dependent transport system permease family.</text>
</comment>
<feature type="domain" description="ABC transmembrane type-1" evidence="8">
    <location>
        <begin position="67"/>
        <end position="281"/>
    </location>
</feature>
<name>A0A1H2LLI8_9ACTN</name>
<keyword evidence="2 7" id="KW-0813">Transport</keyword>
<evidence type="ECO:0000256" key="6">
    <source>
        <dbReference type="ARBA" id="ARBA00023136"/>
    </source>
</evidence>
<dbReference type="PANTHER" id="PTHR43227:SF11">
    <property type="entry name" value="BLL4140 PROTEIN"/>
    <property type="match status" value="1"/>
</dbReference>
<dbReference type="GO" id="GO:0055085">
    <property type="term" value="P:transmembrane transport"/>
    <property type="evidence" value="ECO:0007669"/>
    <property type="project" value="InterPro"/>
</dbReference>
<evidence type="ECO:0000256" key="7">
    <source>
        <dbReference type="RuleBase" id="RU363032"/>
    </source>
</evidence>
<keyword evidence="10" id="KW-1185">Reference proteome</keyword>
<dbReference type="OrthoDB" id="9782326at2"/>
<dbReference type="Pfam" id="PF00528">
    <property type="entry name" value="BPD_transp_1"/>
    <property type="match status" value="1"/>
</dbReference>
<accession>A0A1H2LLI8</accession>
<dbReference type="SUPFAM" id="SSF160964">
    <property type="entry name" value="MalF N-terminal region-like"/>
    <property type="match status" value="1"/>
</dbReference>
<feature type="transmembrane region" description="Helical" evidence="7">
    <location>
        <begin position="212"/>
        <end position="240"/>
    </location>
</feature>
<dbReference type="STRING" id="419479.SAMN04488563_6371"/>
<dbReference type="InterPro" id="IPR000515">
    <property type="entry name" value="MetI-like"/>
</dbReference>
<proteinExistence type="inferred from homology"/>
<evidence type="ECO:0000256" key="4">
    <source>
        <dbReference type="ARBA" id="ARBA00022692"/>
    </source>
</evidence>
<dbReference type="PANTHER" id="PTHR43227">
    <property type="entry name" value="BLL4140 PROTEIN"/>
    <property type="match status" value="1"/>
</dbReference>
<keyword evidence="3" id="KW-1003">Cell membrane</keyword>
<feature type="transmembrane region" description="Helical" evidence="7">
    <location>
        <begin position="9"/>
        <end position="30"/>
    </location>
</feature>
<keyword evidence="4 7" id="KW-0812">Transmembrane</keyword>
<keyword evidence="6 7" id="KW-0472">Membrane</keyword>
<gene>
    <name evidence="9" type="ORF">SAMN04488563_6371</name>
</gene>
<dbReference type="SUPFAM" id="SSF161098">
    <property type="entry name" value="MetI-like"/>
    <property type="match status" value="1"/>
</dbReference>
<feature type="transmembrane region" description="Helical" evidence="7">
    <location>
        <begin position="155"/>
        <end position="175"/>
    </location>
</feature>
<protein>
    <submittedName>
        <fullName evidence="9">Carbohydrate ABC transporter membrane protein 1, CUT1 family</fullName>
    </submittedName>
</protein>
<dbReference type="EMBL" id="LT629791">
    <property type="protein sequence ID" value="SDU81880.1"/>
    <property type="molecule type" value="Genomic_DNA"/>
</dbReference>
<dbReference type="CDD" id="cd06261">
    <property type="entry name" value="TM_PBP2"/>
    <property type="match status" value="1"/>
</dbReference>
<comment type="subcellular location">
    <subcellularLocation>
        <location evidence="1 7">Cell membrane</location>
        <topology evidence="1 7">Multi-pass membrane protein</topology>
    </subcellularLocation>
</comment>
<feature type="transmembrane region" description="Helical" evidence="7">
    <location>
        <begin position="70"/>
        <end position="92"/>
    </location>
</feature>
<dbReference type="Proteomes" id="UP000182977">
    <property type="component" value="Chromosome I"/>
</dbReference>
<evidence type="ECO:0000259" key="8">
    <source>
        <dbReference type="PROSITE" id="PS50928"/>
    </source>
</evidence>
<dbReference type="InterPro" id="IPR035277">
    <property type="entry name" value="MalF_N"/>
</dbReference>
<dbReference type="InterPro" id="IPR035906">
    <property type="entry name" value="MetI-like_sf"/>
</dbReference>
<dbReference type="InterPro" id="IPR050809">
    <property type="entry name" value="UgpAE/MalFG_permease"/>
</dbReference>
<evidence type="ECO:0000256" key="1">
    <source>
        <dbReference type="ARBA" id="ARBA00004651"/>
    </source>
</evidence>
<dbReference type="PROSITE" id="PS50928">
    <property type="entry name" value="ABC_TM1"/>
    <property type="match status" value="1"/>
</dbReference>
<sequence>MHRAAQRRIIIPFLLPALLLLGVFFLYPLVRTVDISFTEWTRTGDYSYVGGENYTRLFDDPGYLNALKNAFLFTLVGGCMLFPVAIAIAWALNQRIHGERFFRFVVFAPVVLSAAVVALMWKFVYHPTLGLINPALEGLGVDALARTWLGDASTALPAVAFTTVWHGIGIWVVLLSAGFERLPADVLEAGRIDGAGEWRLFRSVMLPMLRDLFRILVVLWIVQSMQAFAFVFIMTGGGPYGSTDIVGTLMYRVAFERYEFGYAAAMGVVLVVIMLIVTQIVNKVMKRDELQY</sequence>
<dbReference type="GO" id="GO:0005886">
    <property type="term" value="C:plasma membrane"/>
    <property type="evidence" value="ECO:0007669"/>
    <property type="project" value="UniProtKB-SubCell"/>
</dbReference>